<reference evidence="4 5" key="1">
    <citation type="submission" date="2014-04" db="EMBL/GenBank/DDBJ databases">
        <authorList>
            <consortium name="DOE Joint Genome Institute"/>
            <person name="Kuo A."/>
            <person name="Kohler A."/>
            <person name="Costa M.D."/>
            <person name="Nagy L.G."/>
            <person name="Floudas D."/>
            <person name="Copeland A."/>
            <person name="Barry K.W."/>
            <person name="Cichocki N."/>
            <person name="Veneault-Fourrey C."/>
            <person name="LaButti K."/>
            <person name="Lindquist E.A."/>
            <person name="Lipzen A."/>
            <person name="Lundell T."/>
            <person name="Morin E."/>
            <person name="Murat C."/>
            <person name="Sun H."/>
            <person name="Tunlid A."/>
            <person name="Henrissat B."/>
            <person name="Grigoriev I.V."/>
            <person name="Hibbett D.S."/>
            <person name="Martin F."/>
            <person name="Nordberg H.P."/>
            <person name="Cantor M.N."/>
            <person name="Hua S.X."/>
        </authorList>
    </citation>
    <scope>NUCLEOTIDE SEQUENCE [LARGE SCALE GENOMIC DNA]</scope>
    <source>
        <strain evidence="4 5">441</strain>
    </source>
</reference>
<name>A0A0C9YVS1_9AGAM</name>
<gene>
    <name evidence="4" type="ORF">PISMIDRAFT_7038</name>
</gene>
<keyword evidence="1" id="KW-0175">Coiled coil</keyword>
<keyword evidence="3" id="KW-0472">Membrane</keyword>
<keyword evidence="3" id="KW-0812">Transmembrane</keyword>
<evidence type="ECO:0000256" key="2">
    <source>
        <dbReference type="SAM" id="MobiDB-lite"/>
    </source>
</evidence>
<organism evidence="4 5">
    <name type="scientific">Pisolithus microcarpus 441</name>
    <dbReference type="NCBI Taxonomy" id="765257"/>
    <lineage>
        <taxon>Eukaryota</taxon>
        <taxon>Fungi</taxon>
        <taxon>Dikarya</taxon>
        <taxon>Basidiomycota</taxon>
        <taxon>Agaricomycotina</taxon>
        <taxon>Agaricomycetes</taxon>
        <taxon>Agaricomycetidae</taxon>
        <taxon>Boletales</taxon>
        <taxon>Sclerodermatineae</taxon>
        <taxon>Pisolithaceae</taxon>
        <taxon>Pisolithus</taxon>
    </lineage>
</organism>
<reference evidence="5" key="2">
    <citation type="submission" date="2015-01" db="EMBL/GenBank/DDBJ databases">
        <title>Evolutionary Origins and Diversification of the Mycorrhizal Mutualists.</title>
        <authorList>
            <consortium name="DOE Joint Genome Institute"/>
            <consortium name="Mycorrhizal Genomics Consortium"/>
            <person name="Kohler A."/>
            <person name="Kuo A."/>
            <person name="Nagy L.G."/>
            <person name="Floudas D."/>
            <person name="Copeland A."/>
            <person name="Barry K.W."/>
            <person name="Cichocki N."/>
            <person name="Veneault-Fourrey C."/>
            <person name="LaButti K."/>
            <person name="Lindquist E.A."/>
            <person name="Lipzen A."/>
            <person name="Lundell T."/>
            <person name="Morin E."/>
            <person name="Murat C."/>
            <person name="Riley R."/>
            <person name="Ohm R."/>
            <person name="Sun H."/>
            <person name="Tunlid A."/>
            <person name="Henrissat B."/>
            <person name="Grigoriev I.V."/>
            <person name="Hibbett D.S."/>
            <person name="Martin F."/>
        </authorList>
    </citation>
    <scope>NUCLEOTIDE SEQUENCE [LARGE SCALE GENOMIC DNA]</scope>
    <source>
        <strain evidence="5">441</strain>
    </source>
</reference>
<sequence>MLAGSVSHSPRPRPPARSRRIVAKSSPPPPYRASSPSEERIDRNEGLAGDSKSTGWDRLVLSAQSERWHHRSREELSDLLFKADELIRDREQELNATSVACKTLFEHNVELKSRHRALLARLPVSPTASMSPRKPSLPSPTFSDAQPPQSPHYYSDTSRSSSRASFRASVPTQRRQISVSPSDLEILSDENAQLLAKLEKLEAESSQADQAGRKKLRTLEREIQGLREELERTRAKSDELEAKARAASAQRDEESLKKRREREERVRALRGKSAHESDNVCDFAPGNPLGLGRHSKPRLVPRRHLSEAVLRPLYPEADTVSSLSRKLSLRGAVSRSASQSGIFGLSDTQGDLEAPTEYALVSQLLSKIKELEETNAQIIEQQAKTNAQLQSVQKDADSIRLAYESLSDAESAQWITEGEECDGHSEPEDTDETVRFSSLRYSLSTGLPTDLDHEVATNLPSGLVPVSNPIHTHQGVFSTRTRKSVVGLFDSSNSTSSTSTPIHHNTPSVHSLTIPGLPPVPFVPQPSRTSSRSPSPTPLDSLSSTLSPAYVDVPDHPTLDCELGAALHDNWDDNQGSHHFETPGLVDFGTLDSQCLTPDCLGSFSVISMPSDVPPVEPELAQKPPGIFTSAIRSSQGSTRLRPSTWRGYQTKSETAAERKRRQLETIRMRTYHWNQSRFGGTLLDPDSRHSRGISRPSTPVPERLASAFDAVVGTIGRNSSQKSGTSPELSPNDVPRVTVEEPVSRTSAQSSQRVQQRGIVAFVLEVWLWLQFVIIIVVFVWAMAKRGPKSVLEGAGKKNKG</sequence>
<evidence type="ECO:0000256" key="3">
    <source>
        <dbReference type="SAM" id="Phobius"/>
    </source>
</evidence>
<feature type="compositionally biased region" description="Low complexity" evidence="2">
    <location>
        <begin position="525"/>
        <end position="547"/>
    </location>
</feature>
<feature type="compositionally biased region" description="Polar residues" evidence="2">
    <location>
        <begin position="717"/>
        <end position="730"/>
    </location>
</feature>
<feature type="coiled-coil region" evidence="1">
    <location>
        <begin position="361"/>
        <end position="388"/>
    </location>
</feature>
<keyword evidence="3" id="KW-1133">Transmembrane helix</keyword>
<evidence type="ECO:0000313" key="4">
    <source>
        <dbReference type="EMBL" id="KIK29180.1"/>
    </source>
</evidence>
<dbReference type="HOGENOM" id="CLU_017862_0_0_1"/>
<dbReference type="STRING" id="765257.A0A0C9YVS1"/>
<feature type="region of interest" description="Disordered" evidence="2">
    <location>
        <begin position="228"/>
        <end position="281"/>
    </location>
</feature>
<dbReference type="Proteomes" id="UP000054018">
    <property type="component" value="Unassembled WGS sequence"/>
</dbReference>
<feature type="region of interest" description="Disordered" evidence="2">
    <location>
        <begin position="1"/>
        <end position="56"/>
    </location>
</feature>
<feature type="region of interest" description="Disordered" evidence="2">
    <location>
        <begin position="124"/>
        <end position="182"/>
    </location>
</feature>
<feature type="transmembrane region" description="Helical" evidence="3">
    <location>
        <begin position="760"/>
        <end position="783"/>
    </location>
</feature>
<feature type="compositionally biased region" description="Low complexity" evidence="2">
    <location>
        <begin position="491"/>
        <end position="508"/>
    </location>
</feature>
<dbReference type="AlphaFoldDB" id="A0A0C9YVS1"/>
<keyword evidence="5" id="KW-1185">Reference proteome</keyword>
<accession>A0A0C9YVS1</accession>
<feature type="region of interest" description="Disordered" evidence="2">
    <location>
        <begin position="717"/>
        <end position="751"/>
    </location>
</feature>
<feature type="compositionally biased region" description="Basic and acidic residues" evidence="2">
    <location>
        <begin position="228"/>
        <end position="278"/>
    </location>
</feature>
<feature type="compositionally biased region" description="Polar residues" evidence="2">
    <location>
        <begin position="639"/>
        <end position="654"/>
    </location>
</feature>
<feature type="compositionally biased region" description="Basic residues" evidence="2">
    <location>
        <begin position="10"/>
        <end position="22"/>
    </location>
</feature>
<feature type="compositionally biased region" description="Polar residues" evidence="2">
    <location>
        <begin position="170"/>
        <end position="181"/>
    </location>
</feature>
<evidence type="ECO:0000256" key="1">
    <source>
        <dbReference type="SAM" id="Coils"/>
    </source>
</evidence>
<evidence type="ECO:0000313" key="5">
    <source>
        <dbReference type="Proteomes" id="UP000054018"/>
    </source>
</evidence>
<proteinExistence type="predicted"/>
<feature type="region of interest" description="Disordered" evidence="2">
    <location>
        <begin position="489"/>
        <end position="547"/>
    </location>
</feature>
<protein>
    <submittedName>
        <fullName evidence="4">Uncharacterized protein</fullName>
    </submittedName>
</protein>
<feature type="region of interest" description="Disordered" evidence="2">
    <location>
        <begin position="639"/>
        <end position="658"/>
    </location>
</feature>
<dbReference type="EMBL" id="KN833690">
    <property type="protein sequence ID" value="KIK29180.1"/>
    <property type="molecule type" value="Genomic_DNA"/>
</dbReference>
<dbReference type="OrthoDB" id="2670688at2759"/>
<feature type="compositionally biased region" description="Low complexity" evidence="2">
    <location>
        <begin position="158"/>
        <end position="169"/>
    </location>
</feature>